<comment type="caution">
    <text evidence="1">The sequence shown here is derived from an EMBL/GenBank/DDBJ whole genome shotgun (WGS) entry which is preliminary data.</text>
</comment>
<organism evidence="1 2">
    <name type="scientific">Flavipsychrobacter stenotrophus</name>
    <dbReference type="NCBI Taxonomy" id="2077091"/>
    <lineage>
        <taxon>Bacteria</taxon>
        <taxon>Pseudomonadati</taxon>
        <taxon>Bacteroidota</taxon>
        <taxon>Chitinophagia</taxon>
        <taxon>Chitinophagales</taxon>
        <taxon>Chitinophagaceae</taxon>
        <taxon>Flavipsychrobacter</taxon>
    </lineage>
</organism>
<evidence type="ECO:0008006" key="3">
    <source>
        <dbReference type="Google" id="ProtNLM"/>
    </source>
</evidence>
<accession>A0A2S7SRI5</accession>
<reference evidence="1 2" key="1">
    <citation type="submission" date="2018-01" db="EMBL/GenBank/DDBJ databases">
        <title>A novel member of the phylum Bacteroidetes isolated from glacier ice.</title>
        <authorList>
            <person name="Liu Q."/>
            <person name="Xin Y.-H."/>
        </authorList>
    </citation>
    <scope>NUCLEOTIDE SEQUENCE [LARGE SCALE GENOMIC DNA]</scope>
    <source>
        <strain evidence="1 2">RB1R16</strain>
    </source>
</reference>
<protein>
    <recommendedName>
        <fullName evidence="3">G-D-S-L family lipolytic protein</fullName>
    </recommendedName>
</protein>
<dbReference type="PROSITE" id="PS51257">
    <property type="entry name" value="PROKAR_LIPOPROTEIN"/>
    <property type="match status" value="1"/>
</dbReference>
<dbReference type="EMBL" id="PPSL01000007">
    <property type="protein sequence ID" value="PQJ09156.1"/>
    <property type="molecule type" value="Genomic_DNA"/>
</dbReference>
<sequence>MKKIYIVGLATLSLAACKPNLEPASPSKGDADFTTYVSVGNSLTAGYADGTLYRSGQQSSYPSMLAAQFKLVGGGEFKQPLLPGEAGYPGLKRVLGYSTGCDGVTALGPVLYSGTLDTTGSSANIAAGGPYNNVGVPGIRCIDYTTAGYALFNPYAARFFTSPFEKAVTQATKINATFFSMWLGANDVLGYATSGGNGAVSGTGQSDISPLATFTSVYNSVVDSMTARGAKGVLINIPDVTSIPYFTTIPAKGLVLRQGQADSLSAAYAPLGITFTAGANYFIIQDAAAPGGMRKIHDGEYIILTTPSDSLKCAGWGSRKPIPKNYVLSADEVTNVKDATAAFNNVIAAAGAAHNLPVVDMNAYLKTISSGTIFNGVTFNATFVSGGAFSLDGVHLTPRGYALAANYILLTINNKYHSTIPMVDVNKYSGVRFP</sequence>
<dbReference type="AlphaFoldDB" id="A0A2S7SRI5"/>
<dbReference type="RefSeq" id="WP_105041061.1">
    <property type="nucleotide sequence ID" value="NZ_PPSL01000007.1"/>
</dbReference>
<dbReference type="Proteomes" id="UP000239872">
    <property type="component" value="Unassembled WGS sequence"/>
</dbReference>
<dbReference type="OrthoDB" id="9764164at2"/>
<proteinExistence type="predicted"/>
<dbReference type="InterPro" id="IPR001087">
    <property type="entry name" value="GDSL"/>
</dbReference>
<dbReference type="GO" id="GO:0016788">
    <property type="term" value="F:hydrolase activity, acting on ester bonds"/>
    <property type="evidence" value="ECO:0007669"/>
    <property type="project" value="InterPro"/>
</dbReference>
<dbReference type="SUPFAM" id="SSF52266">
    <property type="entry name" value="SGNH hydrolase"/>
    <property type="match status" value="1"/>
</dbReference>
<gene>
    <name evidence="1" type="ORF">CJD36_020420</name>
</gene>
<dbReference type="Pfam" id="PF00657">
    <property type="entry name" value="Lipase_GDSL"/>
    <property type="match status" value="1"/>
</dbReference>
<dbReference type="InterPro" id="IPR036514">
    <property type="entry name" value="SGNH_hydro_sf"/>
</dbReference>
<keyword evidence="2" id="KW-1185">Reference proteome</keyword>
<evidence type="ECO:0000313" key="1">
    <source>
        <dbReference type="EMBL" id="PQJ09156.1"/>
    </source>
</evidence>
<evidence type="ECO:0000313" key="2">
    <source>
        <dbReference type="Proteomes" id="UP000239872"/>
    </source>
</evidence>
<dbReference type="Gene3D" id="3.40.50.1110">
    <property type="entry name" value="SGNH hydrolase"/>
    <property type="match status" value="1"/>
</dbReference>
<name>A0A2S7SRI5_9BACT</name>